<dbReference type="EMBL" id="JBHSHC010000157">
    <property type="protein sequence ID" value="MFC4770252.1"/>
    <property type="molecule type" value="Genomic_DNA"/>
</dbReference>
<name>A0ABV9QAG4_9BACL</name>
<dbReference type="PANTHER" id="PTHR30535:SF7">
    <property type="entry name" value="IRON(III) DICITRATE-BINDING PROTEIN"/>
    <property type="match status" value="1"/>
</dbReference>
<accession>A0ABV9QAG4</accession>
<keyword evidence="2" id="KW-0732">Signal</keyword>
<evidence type="ECO:0000313" key="5">
    <source>
        <dbReference type="Proteomes" id="UP001596002"/>
    </source>
</evidence>
<dbReference type="RefSeq" id="WP_380029682.1">
    <property type="nucleotide sequence ID" value="NZ_JBHSHC010000157.1"/>
</dbReference>
<proteinExistence type="inferred from homology"/>
<organism evidence="4 5">
    <name type="scientific">Effusibacillus consociatus</name>
    <dbReference type="NCBI Taxonomy" id="1117041"/>
    <lineage>
        <taxon>Bacteria</taxon>
        <taxon>Bacillati</taxon>
        <taxon>Bacillota</taxon>
        <taxon>Bacilli</taxon>
        <taxon>Bacillales</taxon>
        <taxon>Alicyclobacillaceae</taxon>
        <taxon>Effusibacillus</taxon>
    </lineage>
</organism>
<sequence>MKWIKNARNFVLLFLTAVLAVLPACGSSTKETSTQATTQESAKSTAYQPVTIENYNRTLTFKEVPKRAVTLNQHVTEIMLALGLEDRMVGTAYLDDKILPEFQEAYSKIPVLSNKYPSKEVFMAAQPDFVYAGWKSAFTEKAVGTVEELEKAGIRAYLQESSDMTAPTLEDVYKDIQNIGRIFNVEAKANETINKMKKDMEQITKQIGPVDKPLKVFVYDSGEDQAFTAANNYMTRLISLAGGKNVFDDIQKGWAKVNWEEVVNRNPEVIIIVDYGEKTVAQKQDLLLAKKELADVPAIKNKRFIVLPLSAAAEGIRAPLALKILSKGFYPDKFKE</sequence>
<dbReference type="Gene3D" id="3.40.50.1980">
    <property type="entry name" value="Nitrogenase molybdenum iron protein domain"/>
    <property type="match status" value="2"/>
</dbReference>
<dbReference type="Proteomes" id="UP001596002">
    <property type="component" value="Unassembled WGS sequence"/>
</dbReference>
<dbReference type="CDD" id="cd01148">
    <property type="entry name" value="TroA_a"/>
    <property type="match status" value="1"/>
</dbReference>
<keyword evidence="5" id="KW-1185">Reference proteome</keyword>
<evidence type="ECO:0000313" key="4">
    <source>
        <dbReference type="EMBL" id="MFC4770252.1"/>
    </source>
</evidence>
<evidence type="ECO:0000256" key="1">
    <source>
        <dbReference type="ARBA" id="ARBA00008814"/>
    </source>
</evidence>
<feature type="signal peptide" evidence="2">
    <location>
        <begin position="1"/>
        <end position="20"/>
    </location>
</feature>
<dbReference type="InterPro" id="IPR050902">
    <property type="entry name" value="ABC_Transporter_SBP"/>
</dbReference>
<dbReference type="PANTHER" id="PTHR30535">
    <property type="entry name" value="VITAMIN B12-BINDING PROTEIN"/>
    <property type="match status" value="1"/>
</dbReference>
<evidence type="ECO:0000259" key="3">
    <source>
        <dbReference type="PROSITE" id="PS50983"/>
    </source>
</evidence>
<gene>
    <name evidence="4" type="ORF">ACFO8Q_23530</name>
</gene>
<reference evidence="5" key="1">
    <citation type="journal article" date="2019" name="Int. J. Syst. Evol. Microbiol.">
        <title>The Global Catalogue of Microorganisms (GCM) 10K type strain sequencing project: providing services to taxonomists for standard genome sequencing and annotation.</title>
        <authorList>
            <consortium name="The Broad Institute Genomics Platform"/>
            <consortium name="The Broad Institute Genome Sequencing Center for Infectious Disease"/>
            <person name="Wu L."/>
            <person name="Ma J."/>
        </authorList>
    </citation>
    <scope>NUCLEOTIDE SEQUENCE [LARGE SCALE GENOMIC DNA]</scope>
    <source>
        <strain evidence="5">WYCCWR 12678</strain>
    </source>
</reference>
<comment type="similarity">
    <text evidence="1">Belongs to the bacterial solute-binding protein 8 family.</text>
</comment>
<evidence type="ECO:0000256" key="2">
    <source>
        <dbReference type="SAM" id="SignalP"/>
    </source>
</evidence>
<dbReference type="SUPFAM" id="SSF53807">
    <property type="entry name" value="Helical backbone' metal receptor"/>
    <property type="match status" value="1"/>
</dbReference>
<feature type="domain" description="Fe/B12 periplasmic-binding" evidence="3">
    <location>
        <begin position="67"/>
        <end position="333"/>
    </location>
</feature>
<dbReference type="PROSITE" id="PS50983">
    <property type="entry name" value="FE_B12_PBP"/>
    <property type="match status" value="1"/>
</dbReference>
<comment type="caution">
    <text evidence="4">The sequence shown here is derived from an EMBL/GenBank/DDBJ whole genome shotgun (WGS) entry which is preliminary data.</text>
</comment>
<dbReference type="InterPro" id="IPR002491">
    <property type="entry name" value="ABC_transptr_periplasmic_BD"/>
</dbReference>
<feature type="chain" id="PRO_5046910560" evidence="2">
    <location>
        <begin position="21"/>
        <end position="336"/>
    </location>
</feature>
<protein>
    <submittedName>
        <fullName evidence="4">ABC transporter substrate-binding protein</fullName>
    </submittedName>
</protein>
<dbReference type="Pfam" id="PF01497">
    <property type="entry name" value="Peripla_BP_2"/>
    <property type="match status" value="1"/>
</dbReference>